<dbReference type="InterPro" id="IPR051911">
    <property type="entry name" value="SDR_oxidoreductase"/>
</dbReference>
<evidence type="ECO:0000256" key="2">
    <source>
        <dbReference type="ARBA" id="ARBA00023002"/>
    </source>
</evidence>
<dbReference type="Proteomes" id="UP000316184">
    <property type="component" value="Unassembled WGS sequence"/>
</dbReference>
<dbReference type="OrthoDB" id="9792003at2"/>
<proteinExistence type="inferred from homology"/>
<gene>
    <name evidence="5" type="ORF">FHU35_12531</name>
</gene>
<evidence type="ECO:0000313" key="5">
    <source>
        <dbReference type="EMBL" id="TWF95534.1"/>
    </source>
</evidence>
<dbReference type="RefSeq" id="WP_145738522.1">
    <property type="nucleotide sequence ID" value="NZ_VIWX01000002.1"/>
</dbReference>
<dbReference type="Pfam" id="PF00106">
    <property type="entry name" value="adh_short"/>
    <property type="match status" value="1"/>
</dbReference>
<dbReference type="PANTHER" id="PTHR43976:SF16">
    <property type="entry name" value="SHORT-CHAIN DEHYDROGENASE_REDUCTASE FAMILY PROTEIN"/>
    <property type="match status" value="1"/>
</dbReference>
<comment type="caution">
    <text evidence="5">The sequence shown here is derived from an EMBL/GenBank/DDBJ whole genome shotgun (WGS) entry which is preliminary data.</text>
</comment>
<keyword evidence="2" id="KW-0560">Oxidoreductase</keyword>
<dbReference type="InterPro" id="IPR002347">
    <property type="entry name" value="SDR_fam"/>
</dbReference>
<protein>
    <submittedName>
        <fullName evidence="5">NADP-dependent 3-hydroxy acid dehydrogenase YdfG</fullName>
    </submittedName>
</protein>
<keyword evidence="6" id="KW-1185">Reference proteome</keyword>
<dbReference type="InterPro" id="IPR057326">
    <property type="entry name" value="KR_dom"/>
</dbReference>
<dbReference type="PRINTS" id="PR00080">
    <property type="entry name" value="SDRFAMILY"/>
</dbReference>
<accession>A0A561U859</accession>
<evidence type="ECO:0000259" key="4">
    <source>
        <dbReference type="SMART" id="SM00822"/>
    </source>
</evidence>
<dbReference type="NCBIfam" id="NF006114">
    <property type="entry name" value="PRK08263.1"/>
    <property type="match status" value="1"/>
</dbReference>
<reference evidence="5 6" key="1">
    <citation type="submission" date="2019-06" db="EMBL/GenBank/DDBJ databases">
        <title>Sequencing the genomes of 1000 actinobacteria strains.</title>
        <authorList>
            <person name="Klenk H.-P."/>
        </authorList>
    </citation>
    <scope>NUCLEOTIDE SEQUENCE [LARGE SCALE GENOMIC DNA]</scope>
    <source>
        <strain evidence="5 6">DSM 46699</strain>
    </source>
</reference>
<dbReference type="InterPro" id="IPR036291">
    <property type="entry name" value="NAD(P)-bd_dom_sf"/>
</dbReference>
<comment type="similarity">
    <text evidence="1 3">Belongs to the short-chain dehydrogenases/reductases (SDR) family.</text>
</comment>
<dbReference type="SMART" id="SM00822">
    <property type="entry name" value="PKS_KR"/>
    <property type="match status" value="1"/>
</dbReference>
<dbReference type="CDD" id="cd05374">
    <property type="entry name" value="17beta-HSD-like_SDR_c"/>
    <property type="match status" value="1"/>
</dbReference>
<evidence type="ECO:0000256" key="3">
    <source>
        <dbReference type="RuleBase" id="RU000363"/>
    </source>
</evidence>
<dbReference type="PRINTS" id="PR00081">
    <property type="entry name" value="GDHRDH"/>
</dbReference>
<feature type="domain" description="Ketoreductase" evidence="4">
    <location>
        <begin position="3"/>
        <end position="179"/>
    </location>
</feature>
<evidence type="ECO:0000313" key="6">
    <source>
        <dbReference type="Proteomes" id="UP000316184"/>
    </source>
</evidence>
<dbReference type="SUPFAM" id="SSF51735">
    <property type="entry name" value="NAD(P)-binding Rossmann-fold domains"/>
    <property type="match status" value="1"/>
</dbReference>
<name>A0A561U859_9PSEU</name>
<dbReference type="GO" id="GO:0016491">
    <property type="term" value="F:oxidoreductase activity"/>
    <property type="evidence" value="ECO:0007669"/>
    <property type="project" value="UniProtKB-KW"/>
</dbReference>
<dbReference type="PANTHER" id="PTHR43976">
    <property type="entry name" value="SHORT CHAIN DEHYDROGENASE"/>
    <property type="match status" value="1"/>
</dbReference>
<evidence type="ECO:0000256" key="1">
    <source>
        <dbReference type="ARBA" id="ARBA00006484"/>
    </source>
</evidence>
<sequence length="271" mass="29413">MSKIWFITGTSSGFGRLWSEAALDRGDRVVATARDASTLDDLVTTYGDAVLALSLDVTDREAVFDAVAHAVQRFGRIDVVVNNAGYGHFGMVEELTERELREQMETNFFGATWVAQAVLPVLRRQGGGRLLQVSSEGGVRAYPGIGAYHASKWALEGLSESLRQEAAGFGIHVVCVEPGPYATDWLARGSRQSAESPDYAAARATNQVEFDVGDPAATGSAILEIVDAPEPPSRVILGRLFPDIEAIYEERLKIWRDWQPLSLRAFGSPAA</sequence>
<dbReference type="EMBL" id="VIWX01000002">
    <property type="protein sequence ID" value="TWF95534.1"/>
    <property type="molecule type" value="Genomic_DNA"/>
</dbReference>
<dbReference type="Gene3D" id="3.40.50.720">
    <property type="entry name" value="NAD(P)-binding Rossmann-like Domain"/>
    <property type="match status" value="1"/>
</dbReference>
<dbReference type="AlphaFoldDB" id="A0A561U859"/>
<organism evidence="5 6">
    <name type="scientific">Saccharopolyspora dendranthemae</name>
    <dbReference type="NCBI Taxonomy" id="1181886"/>
    <lineage>
        <taxon>Bacteria</taxon>
        <taxon>Bacillati</taxon>
        <taxon>Actinomycetota</taxon>
        <taxon>Actinomycetes</taxon>
        <taxon>Pseudonocardiales</taxon>
        <taxon>Pseudonocardiaceae</taxon>
        <taxon>Saccharopolyspora</taxon>
    </lineage>
</organism>